<feature type="non-terminal residue" evidence="2">
    <location>
        <position position="1"/>
    </location>
</feature>
<feature type="transmembrane region" description="Helical" evidence="1">
    <location>
        <begin position="181"/>
        <end position="201"/>
    </location>
</feature>
<dbReference type="AlphaFoldDB" id="X6LKL3"/>
<dbReference type="EMBL" id="ASPP01037659">
    <property type="protein sequence ID" value="ETO01682.1"/>
    <property type="molecule type" value="Genomic_DNA"/>
</dbReference>
<gene>
    <name evidence="2" type="ORF">RFI_35758</name>
</gene>
<proteinExistence type="predicted"/>
<evidence type="ECO:0000256" key="1">
    <source>
        <dbReference type="SAM" id="Phobius"/>
    </source>
</evidence>
<comment type="caution">
    <text evidence="2">The sequence shown here is derived from an EMBL/GenBank/DDBJ whole genome shotgun (WGS) entry which is preliminary data.</text>
</comment>
<protein>
    <submittedName>
        <fullName evidence="2">Uncharacterized protein</fullName>
    </submittedName>
</protein>
<organism evidence="2 3">
    <name type="scientific">Reticulomyxa filosa</name>
    <dbReference type="NCBI Taxonomy" id="46433"/>
    <lineage>
        <taxon>Eukaryota</taxon>
        <taxon>Sar</taxon>
        <taxon>Rhizaria</taxon>
        <taxon>Retaria</taxon>
        <taxon>Foraminifera</taxon>
        <taxon>Monothalamids</taxon>
        <taxon>Reticulomyxidae</taxon>
        <taxon>Reticulomyxa</taxon>
    </lineage>
</organism>
<sequence>QCKRINGLSLILFYVSSSIIKWPTDTILKIGWLKIDNQRDIEYWDNLLSSPIRHCDVQICAVRPRMAIYDLTSSGSIFPLTESFLFAKETIAEKRGIQYRDAEKFLQKQKGIVFETDFEDNDSDNGKDIQRPTLFFQNIVEAMGIDNAKMEEYRKWFDIEMNKKIACETTLLKKLIFEKRIIKYCFLIFFKVISNILLYALNMNLSLSKYYFCSFQRIMLYPFFLKNYLKKLATLTTNRTITQKPPKRQTEQNQHLITSTFFQDLKELPIPFADSQCMLHKHELIICGGYEQRACYSYHALKNEYKFICEYLSDVQLIGHCVVKPVDNNNKNNKDRSQITLLSFDGSKYTKRHTLVMKYVSVWSNISNKSNELNNYNEWIPFTDNHKRQLSLEEIMIIILECV</sequence>
<accession>X6LKL3</accession>
<evidence type="ECO:0000313" key="2">
    <source>
        <dbReference type="EMBL" id="ETO01682.1"/>
    </source>
</evidence>
<dbReference type="Proteomes" id="UP000023152">
    <property type="component" value="Unassembled WGS sequence"/>
</dbReference>
<keyword evidence="1" id="KW-0812">Transmembrane</keyword>
<keyword evidence="3" id="KW-1185">Reference proteome</keyword>
<name>X6LKL3_RETFI</name>
<evidence type="ECO:0000313" key="3">
    <source>
        <dbReference type="Proteomes" id="UP000023152"/>
    </source>
</evidence>
<keyword evidence="1" id="KW-0472">Membrane</keyword>
<keyword evidence="1" id="KW-1133">Transmembrane helix</keyword>
<reference evidence="2 3" key="1">
    <citation type="journal article" date="2013" name="Curr. Biol.">
        <title>The Genome of the Foraminiferan Reticulomyxa filosa.</title>
        <authorList>
            <person name="Glockner G."/>
            <person name="Hulsmann N."/>
            <person name="Schleicher M."/>
            <person name="Noegel A.A."/>
            <person name="Eichinger L."/>
            <person name="Gallinger C."/>
            <person name="Pawlowski J."/>
            <person name="Sierra R."/>
            <person name="Euteneuer U."/>
            <person name="Pillet L."/>
            <person name="Moustafa A."/>
            <person name="Platzer M."/>
            <person name="Groth M."/>
            <person name="Szafranski K."/>
            <person name="Schliwa M."/>
        </authorList>
    </citation>
    <scope>NUCLEOTIDE SEQUENCE [LARGE SCALE GENOMIC DNA]</scope>
</reference>